<keyword evidence="2" id="KW-1185">Reference proteome</keyword>
<reference evidence="1 2" key="1">
    <citation type="journal article" date="2015" name="Genome Biol. Evol.">
        <title>Comparative Genomics of a Bacterivorous Green Alga Reveals Evolutionary Causalities and Consequences of Phago-Mixotrophic Mode of Nutrition.</title>
        <authorList>
            <person name="Burns J.A."/>
            <person name="Paasch A."/>
            <person name="Narechania A."/>
            <person name="Kim E."/>
        </authorList>
    </citation>
    <scope>NUCLEOTIDE SEQUENCE [LARGE SCALE GENOMIC DNA]</scope>
    <source>
        <strain evidence="1 2">PLY_AMNH</strain>
    </source>
</reference>
<dbReference type="Proteomes" id="UP001190700">
    <property type="component" value="Unassembled WGS sequence"/>
</dbReference>
<organism evidence="1 2">
    <name type="scientific">Cymbomonas tetramitiformis</name>
    <dbReference type="NCBI Taxonomy" id="36881"/>
    <lineage>
        <taxon>Eukaryota</taxon>
        <taxon>Viridiplantae</taxon>
        <taxon>Chlorophyta</taxon>
        <taxon>Pyramimonadophyceae</taxon>
        <taxon>Pyramimonadales</taxon>
        <taxon>Pyramimonadaceae</taxon>
        <taxon>Cymbomonas</taxon>
    </lineage>
</organism>
<accession>A0AAE0F203</accession>
<dbReference type="AlphaFoldDB" id="A0AAE0F203"/>
<evidence type="ECO:0000313" key="2">
    <source>
        <dbReference type="Proteomes" id="UP001190700"/>
    </source>
</evidence>
<proteinExistence type="predicted"/>
<gene>
    <name evidence="1" type="ORF">CYMTET_41679</name>
</gene>
<comment type="caution">
    <text evidence="1">The sequence shown here is derived from an EMBL/GenBank/DDBJ whole genome shotgun (WGS) entry which is preliminary data.</text>
</comment>
<evidence type="ECO:0000313" key="1">
    <source>
        <dbReference type="EMBL" id="KAK3248873.1"/>
    </source>
</evidence>
<sequence>MDCKSLREQVTALHCKIESSEENGQHELALSLNMQAETLWSKVIELRLKDGLKCERDRFQRANCRIALGDIVGACADTRLISRANKYRVALEERISYLEERKWLQVSF</sequence>
<name>A0AAE0F203_9CHLO</name>
<dbReference type="EMBL" id="LGRX02027755">
    <property type="protein sequence ID" value="KAK3248873.1"/>
    <property type="molecule type" value="Genomic_DNA"/>
</dbReference>
<protein>
    <submittedName>
        <fullName evidence="1">Uncharacterized protein</fullName>
    </submittedName>
</protein>